<reference evidence="2 3" key="1">
    <citation type="submission" date="2017-08" db="EMBL/GenBank/DDBJ databases">
        <title>Acidophilic green algal genome provides insights into adaptation to an acidic environment.</title>
        <authorList>
            <person name="Hirooka S."/>
            <person name="Hirose Y."/>
            <person name="Kanesaki Y."/>
            <person name="Higuchi S."/>
            <person name="Fujiwara T."/>
            <person name="Onuma R."/>
            <person name="Era A."/>
            <person name="Ohbayashi R."/>
            <person name="Uzuka A."/>
            <person name="Nozaki H."/>
            <person name="Yoshikawa H."/>
            <person name="Miyagishima S.Y."/>
        </authorList>
    </citation>
    <scope>NUCLEOTIDE SEQUENCE [LARGE SCALE GENOMIC DNA]</scope>
    <source>
        <strain evidence="2 3">NIES-2499</strain>
    </source>
</reference>
<accession>A0A250X9B0</accession>
<dbReference type="InterPro" id="IPR017395">
    <property type="entry name" value="Chlorophyllase-like"/>
</dbReference>
<proteinExistence type="predicted"/>
<name>A0A250X9B0_9CHLO</name>
<dbReference type="OrthoDB" id="2093222at2759"/>
<feature type="region of interest" description="Disordered" evidence="1">
    <location>
        <begin position="407"/>
        <end position="431"/>
    </location>
</feature>
<organism evidence="2 3">
    <name type="scientific">Chlamydomonas eustigma</name>
    <dbReference type="NCBI Taxonomy" id="1157962"/>
    <lineage>
        <taxon>Eukaryota</taxon>
        <taxon>Viridiplantae</taxon>
        <taxon>Chlorophyta</taxon>
        <taxon>core chlorophytes</taxon>
        <taxon>Chlorophyceae</taxon>
        <taxon>CS clade</taxon>
        <taxon>Chlamydomonadales</taxon>
        <taxon>Chlamydomonadaceae</taxon>
        <taxon>Chlamydomonas</taxon>
    </lineage>
</organism>
<dbReference type="PANTHER" id="PTHR33428:SF14">
    <property type="entry name" value="CARBOXYLESTERASE TYPE B DOMAIN-CONTAINING PROTEIN"/>
    <property type="match status" value="1"/>
</dbReference>
<feature type="compositionally biased region" description="Polar residues" evidence="1">
    <location>
        <begin position="407"/>
        <end position="421"/>
    </location>
</feature>
<evidence type="ECO:0008006" key="4">
    <source>
        <dbReference type="Google" id="ProtNLM"/>
    </source>
</evidence>
<dbReference type="SUPFAM" id="SSF53474">
    <property type="entry name" value="alpha/beta-Hydrolases"/>
    <property type="match status" value="1"/>
</dbReference>
<evidence type="ECO:0000313" key="3">
    <source>
        <dbReference type="Proteomes" id="UP000232323"/>
    </source>
</evidence>
<dbReference type="EMBL" id="BEGY01000044">
    <property type="protein sequence ID" value="GAX79658.1"/>
    <property type="molecule type" value="Genomic_DNA"/>
</dbReference>
<dbReference type="Proteomes" id="UP000232323">
    <property type="component" value="Unassembled WGS sequence"/>
</dbReference>
<sequence>MQSVALTLLLNQTKGSEASQVTATSKSSTCKELYSSYMSSPDWSGPGPLKVAHLPRLEHTCTSCFPACIGTSCLVRANFIYPKGGRLLGLGPPYPLAIFSSGFLVSSESYQSHAEALAAWGYTVLLYDRQETVADFLNDVTCVRAIRDLIDWCETDPLLSRIADTRNVFLVGHSRGGKLSALAAAQDGRVAALCLIDAVDNTQYAPLGPGFPSAVEALRGGVQLEHEIGSPAVPVEKREPVPVAVVGSGLGGVCAPTESNYSHFFEASRGPAWEVDIRDAGHFSFLDQESPLQRAVCPEGDSDAGAVRHVSQAVMVAWAETMIRQRGIDRLTRGLPPYPEACGGPSTAHSNQVSSTPAPRLPTWGSPLPQFYEDTLGAMKAAPSEKNPLDMVRNLQASLARLDMQSSEKPASASISGSIEQGTEHSKVSRGVIVSERDLELQRSAAEARKRVMASASTSTSEDLHSNDMLFTSKDINTGVDASLRQGLDRMVQRLAMDVKLTGGLRVRFKGFDIT</sequence>
<dbReference type="Pfam" id="PF07224">
    <property type="entry name" value="Chlorophyllase"/>
    <property type="match status" value="1"/>
</dbReference>
<feature type="region of interest" description="Disordered" evidence="1">
    <location>
        <begin position="343"/>
        <end position="365"/>
    </location>
</feature>
<dbReference type="InterPro" id="IPR029058">
    <property type="entry name" value="AB_hydrolase_fold"/>
</dbReference>
<protein>
    <recommendedName>
        <fullName evidence="4">Chlorophyllase</fullName>
    </recommendedName>
</protein>
<feature type="compositionally biased region" description="Polar residues" evidence="1">
    <location>
        <begin position="347"/>
        <end position="357"/>
    </location>
</feature>
<dbReference type="STRING" id="1157962.A0A250X9B0"/>
<dbReference type="PANTHER" id="PTHR33428">
    <property type="entry name" value="CHLOROPHYLLASE-2, CHLOROPLASTIC"/>
    <property type="match status" value="1"/>
</dbReference>
<dbReference type="AlphaFoldDB" id="A0A250X9B0"/>
<evidence type="ECO:0000256" key="1">
    <source>
        <dbReference type="SAM" id="MobiDB-lite"/>
    </source>
</evidence>
<gene>
    <name evidence="2" type="ORF">CEUSTIGMA_g7099.t1</name>
</gene>
<dbReference type="GO" id="GO:0047746">
    <property type="term" value="F:chlorophyllase activity"/>
    <property type="evidence" value="ECO:0007669"/>
    <property type="project" value="TreeGrafter"/>
</dbReference>
<dbReference type="Gene3D" id="3.40.50.1820">
    <property type="entry name" value="alpha/beta hydrolase"/>
    <property type="match status" value="1"/>
</dbReference>
<evidence type="ECO:0000313" key="2">
    <source>
        <dbReference type="EMBL" id="GAX79658.1"/>
    </source>
</evidence>
<keyword evidence="3" id="KW-1185">Reference proteome</keyword>
<comment type="caution">
    <text evidence="2">The sequence shown here is derived from an EMBL/GenBank/DDBJ whole genome shotgun (WGS) entry which is preliminary data.</text>
</comment>
<dbReference type="GO" id="GO:0015996">
    <property type="term" value="P:chlorophyll catabolic process"/>
    <property type="evidence" value="ECO:0007669"/>
    <property type="project" value="TreeGrafter"/>
</dbReference>